<dbReference type="STRING" id="218491.ECA2244"/>
<comment type="cofactor">
    <cofactor evidence="1 6 7">
        <name>pyridoxal 5'-phosphate</name>
        <dbReference type="ChEBI" id="CHEBI:597326"/>
    </cofactor>
</comment>
<sequence>MSQLVEKEVVETEAVETKINPILASSAQSIEAYQEAITQSSQAVMQWLQQPEMYQGKTVAELRERITLDFNPQGLGNQVAIERAIEYFLKDSLSVHHPQCVAHLHCPSLVVSQAAEVLINATNQSMDSWDQSPSATIIEMKLIEWLRTQVGYQSGDAGVFTSGGTQSNLMGLMLARDAFFARQGHSIQQDGLVGNLKKIKVFCSENAHFSVQKNMALLGLGYQCVTLVKTDRFARMDLNDLAEKVALAKVNGEQILAIVATAGTTDAGAIDPLRAIATLAAEHQIWVHVDAAWGGALLLSEKYRDYLDGIELVDSITLDFHKQFFQTISCGAFLLKEARHYELMRYQAAYLNSEFDEAQGVPNLVSKSLQTTRRFDALKLWMGLEALGQQQYAAIIDHGVTLAQQVAQYVDEHASLELVMQPQLASVLFRSRPQQVATADNATIALLNQRIGDALLESGRANVGVTEFDGVTCLKLTLLNPTVSLDDVKVLLALVESTAQQLLTA</sequence>
<dbReference type="EMBL" id="BX950851">
    <property type="protein sequence ID" value="CAG75147.1"/>
    <property type="molecule type" value="Genomic_DNA"/>
</dbReference>
<dbReference type="HOGENOM" id="CLU_011856_0_4_6"/>
<accession>Q6D4Z6</accession>
<dbReference type="KEGG" id="eca:ECA2244"/>
<dbReference type="Pfam" id="PF00282">
    <property type="entry name" value="Pyridoxal_deC"/>
    <property type="match status" value="1"/>
</dbReference>
<keyword evidence="3" id="KW-0210">Decarboxylase</keyword>
<dbReference type="Gene3D" id="3.90.1150.170">
    <property type="match status" value="1"/>
</dbReference>
<dbReference type="CDD" id="cd06450">
    <property type="entry name" value="DOPA_deC_like"/>
    <property type="match status" value="1"/>
</dbReference>
<dbReference type="GO" id="GO:0005737">
    <property type="term" value="C:cytoplasm"/>
    <property type="evidence" value="ECO:0007669"/>
    <property type="project" value="TreeGrafter"/>
</dbReference>
<dbReference type="Proteomes" id="UP000007966">
    <property type="component" value="Chromosome"/>
</dbReference>
<evidence type="ECO:0000256" key="6">
    <source>
        <dbReference type="PIRSR" id="PIRSR602129-50"/>
    </source>
</evidence>
<feature type="modified residue" description="N6-(pyridoxal phosphate)lysine" evidence="6">
    <location>
        <position position="322"/>
    </location>
</feature>
<comment type="similarity">
    <text evidence="2 7">Belongs to the group II decarboxylase family.</text>
</comment>
<keyword evidence="5 7" id="KW-0456">Lyase</keyword>
<dbReference type="InterPro" id="IPR015424">
    <property type="entry name" value="PyrdxlP-dep_Trfase"/>
</dbReference>
<protein>
    <submittedName>
        <fullName evidence="8">L-2,4-diaminobutyrate decarboxylase</fullName>
        <ecNumber evidence="8">4.1.1.-</ecNumber>
    </submittedName>
</protein>
<evidence type="ECO:0000313" key="9">
    <source>
        <dbReference type="Proteomes" id="UP000007966"/>
    </source>
</evidence>
<reference evidence="8" key="1">
    <citation type="submission" date="2004-02" db="EMBL/GenBank/DDBJ databases">
        <title>The genome sequence of the enterobacterial phytopathogen Erwinia carotovora subsp. atroseptica SCRI1043 and functional genomic identification of novel virulence factors.</title>
        <authorList>
            <person name="Bell K.S."/>
            <person name="Sebaihia M."/>
            <person name="Pritchard L."/>
            <person name="Holden M."/>
            <person name="Hyman L.J."/>
            <person name="Holeva M.C."/>
            <person name="Thomson N.R."/>
            <person name="Bentley S.D."/>
            <person name="Churcher C."/>
            <person name="Mungall K."/>
            <person name="Atkin R."/>
            <person name="Bason N."/>
            <person name="Brooks K."/>
            <person name="Chillingworth T."/>
            <person name="Clark K."/>
            <person name="Doggett J."/>
            <person name="Fraser A."/>
            <person name="Hance Z."/>
            <person name="Hauser H."/>
            <person name="Jagels K."/>
            <person name="Moule S."/>
            <person name="Norbertczak H."/>
            <person name="Ormond D."/>
            <person name="Price C."/>
            <person name="Quail M.A."/>
            <person name="Sanders M."/>
            <person name="Walker D."/>
            <person name="Whitehead S."/>
            <person name="Salmond G.P.C."/>
            <person name="Birch P.R.J."/>
            <person name="Barrell B.G."/>
            <person name="Parkhill J."/>
            <person name="Toth I.K."/>
        </authorList>
    </citation>
    <scope>NUCLEOTIDE SEQUENCE</scope>
    <source>
        <strain evidence="8">SCRI1043</strain>
    </source>
</reference>
<dbReference type="AlphaFoldDB" id="Q6D4Z6"/>
<dbReference type="InterPro" id="IPR002129">
    <property type="entry name" value="PyrdxlP-dep_de-COase"/>
</dbReference>
<keyword evidence="4 6" id="KW-0663">Pyridoxal phosphate</keyword>
<dbReference type="PANTHER" id="PTHR45677">
    <property type="entry name" value="GLUTAMATE DECARBOXYLASE-RELATED"/>
    <property type="match status" value="1"/>
</dbReference>
<organism evidence="8 9">
    <name type="scientific">Pectobacterium atrosepticum (strain SCRI 1043 / ATCC BAA-672)</name>
    <name type="common">Erwinia carotovora subsp. atroseptica</name>
    <dbReference type="NCBI Taxonomy" id="218491"/>
    <lineage>
        <taxon>Bacteria</taxon>
        <taxon>Pseudomonadati</taxon>
        <taxon>Pseudomonadota</taxon>
        <taxon>Gammaproteobacteria</taxon>
        <taxon>Enterobacterales</taxon>
        <taxon>Pectobacteriaceae</taxon>
        <taxon>Pectobacterium</taxon>
    </lineage>
</organism>
<dbReference type="InterPro" id="IPR015421">
    <property type="entry name" value="PyrdxlP-dep_Trfase_major"/>
</dbReference>
<evidence type="ECO:0000256" key="7">
    <source>
        <dbReference type="RuleBase" id="RU000382"/>
    </source>
</evidence>
<evidence type="ECO:0000256" key="1">
    <source>
        <dbReference type="ARBA" id="ARBA00001933"/>
    </source>
</evidence>
<dbReference type="GO" id="GO:0030170">
    <property type="term" value="F:pyridoxal phosphate binding"/>
    <property type="evidence" value="ECO:0007669"/>
    <property type="project" value="InterPro"/>
</dbReference>
<dbReference type="Gene3D" id="3.40.640.10">
    <property type="entry name" value="Type I PLP-dependent aspartate aminotransferase-like (Major domain)"/>
    <property type="match status" value="1"/>
</dbReference>
<dbReference type="OrthoDB" id="9803665at2"/>
<proteinExistence type="inferred from homology"/>
<dbReference type="GO" id="GO:0019752">
    <property type="term" value="P:carboxylic acid metabolic process"/>
    <property type="evidence" value="ECO:0007669"/>
    <property type="project" value="InterPro"/>
</dbReference>
<dbReference type="GO" id="GO:0016831">
    <property type="term" value="F:carboxy-lyase activity"/>
    <property type="evidence" value="ECO:0007669"/>
    <property type="project" value="UniProtKB-KW"/>
</dbReference>
<dbReference type="RefSeq" id="WP_011093802.1">
    <property type="nucleotide sequence ID" value="NC_004547.2"/>
</dbReference>
<evidence type="ECO:0000256" key="4">
    <source>
        <dbReference type="ARBA" id="ARBA00022898"/>
    </source>
</evidence>
<evidence type="ECO:0000256" key="5">
    <source>
        <dbReference type="ARBA" id="ARBA00023239"/>
    </source>
</evidence>
<dbReference type="GeneID" id="57209034"/>
<dbReference type="SUPFAM" id="SSF53383">
    <property type="entry name" value="PLP-dependent transferases"/>
    <property type="match status" value="1"/>
</dbReference>
<evidence type="ECO:0000313" key="8">
    <source>
        <dbReference type="EMBL" id="CAG75147.1"/>
    </source>
</evidence>
<evidence type="ECO:0000256" key="2">
    <source>
        <dbReference type="ARBA" id="ARBA00009533"/>
    </source>
</evidence>
<gene>
    <name evidence="8" type="primary">ddc</name>
    <name evidence="8" type="ordered locus">ECA2244</name>
</gene>
<evidence type="ECO:0000256" key="3">
    <source>
        <dbReference type="ARBA" id="ARBA00022793"/>
    </source>
</evidence>
<dbReference type="PANTHER" id="PTHR45677:SF8">
    <property type="entry name" value="CYSTEINE SULFINIC ACID DECARBOXYLASE"/>
    <property type="match status" value="1"/>
</dbReference>
<keyword evidence="9" id="KW-1185">Reference proteome</keyword>
<name>Q6D4Z6_PECAS</name>
<dbReference type="EC" id="4.1.1.-" evidence="8"/>
<dbReference type="eggNOG" id="COG0076">
    <property type="taxonomic scope" value="Bacteria"/>
</dbReference>